<dbReference type="InterPro" id="IPR029058">
    <property type="entry name" value="AB_hydrolase_fold"/>
</dbReference>
<dbReference type="AlphaFoldDB" id="A0AAW2ZFE8"/>
<dbReference type="Pfam" id="PF00561">
    <property type="entry name" value="Abhydrolase_1"/>
    <property type="match status" value="1"/>
</dbReference>
<proteinExistence type="predicted"/>
<dbReference type="PANTHER" id="PTHR43798:SF33">
    <property type="entry name" value="HYDROLASE, PUTATIVE (AFU_ORTHOLOGUE AFUA_2G14860)-RELATED"/>
    <property type="match status" value="1"/>
</dbReference>
<dbReference type="EMBL" id="JAOPGA020001448">
    <property type="protein sequence ID" value="KAL0488553.1"/>
    <property type="molecule type" value="Genomic_DNA"/>
</dbReference>
<accession>A0AAW2ZFE8</accession>
<sequence length="206" mass="23109">MINYLGRSGHYRSLAAEKHMVEFYEATLQSHWKGISYEHVYFQGKFGATHTLVVNNNSSLPIIVLLHGICNTSLMWADIVRKLSPLFKIYCIDIIFEPGLSKCIKPITMISECCAWLNELLNQISGHNPVSLVGFSYGGYIAAEYTNRFPSKISKLTLINPAATFSRTSFSHDTLLVSSLITGSSVVVKKYFGFLCSSRKGKRIRN</sequence>
<comment type="caution">
    <text evidence="2">The sequence shown here is derived from an EMBL/GenBank/DDBJ whole genome shotgun (WGS) entry which is preliminary data.</text>
</comment>
<name>A0AAW2ZFE8_9EUKA</name>
<dbReference type="InterPro" id="IPR000073">
    <property type="entry name" value="AB_hydrolase_1"/>
</dbReference>
<dbReference type="Proteomes" id="UP001431209">
    <property type="component" value="Unassembled WGS sequence"/>
</dbReference>
<keyword evidence="3" id="KW-1185">Reference proteome</keyword>
<reference evidence="2 3" key="1">
    <citation type="submission" date="2024-03" db="EMBL/GenBank/DDBJ databases">
        <title>The Acrasis kona genome and developmental transcriptomes reveal deep origins of eukaryotic multicellular pathways.</title>
        <authorList>
            <person name="Sheikh S."/>
            <person name="Fu C.-J."/>
            <person name="Brown M.W."/>
            <person name="Baldauf S.L."/>
        </authorList>
    </citation>
    <scope>NUCLEOTIDE SEQUENCE [LARGE SCALE GENOMIC DNA]</scope>
    <source>
        <strain evidence="2 3">ATCC MYA-3509</strain>
    </source>
</reference>
<dbReference type="SUPFAM" id="SSF53474">
    <property type="entry name" value="alpha/beta-Hydrolases"/>
    <property type="match status" value="1"/>
</dbReference>
<dbReference type="PANTHER" id="PTHR43798">
    <property type="entry name" value="MONOACYLGLYCEROL LIPASE"/>
    <property type="match status" value="1"/>
</dbReference>
<feature type="domain" description="AB hydrolase-1" evidence="1">
    <location>
        <begin position="61"/>
        <end position="172"/>
    </location>
</feature>
<dbReference type="GO" id="GO:0016020">
    <property type="term" value="C:membrane"/>
    <property type="evidence" value="ECO:0007669"/>
    <property type="project" value="TreeGrafter"/>
</dbReference>
<protein>
    <recommendedName>
        <fullName evidence="1">AB hydrolase-1 domain-containing protein</fullName>
    </recommendedName>
</protein>
<dbReference type="Gene3D" id="3.40.50.1820">
    <property type="entry name" value="alpha/beta hydrolase"/>
    <property type="match status" value="1"/>
</dbReference>
<dbReference type="InterPro" id="IPR050266">
    <property type="entry name" value="AB_hydrolase_sf"/>
</dbReference>
<organism evidence="2 3">
    <name type="scientific">Acrasis kona</name>
    <dbReference type="NCBI Taxonomy" id="1008807"/>
    <lineage>
        <taxon>Eukaryota</taxon>
        <taxon>Discoba</taxon>
        <taxon>Heterolobosea</taxon>
        <taxon>Tetramitia</taxon>
        <taxon>Eutetramitia</taxon>
        <taxon>Acrasidae</taxon>
        <taxon>Acrasis</taxon>
    </lineage>
</organism>
<evidence type="ECO:0000313" key="3">
    <source>
        <dbReference type="Proteomes" id="UP001431209"/>
    </source>
</evidence>
<evidence type="ECO:0000259" key="1">
    <source>
        <dbReference type="Pfam" id="PF00561"/>
    </source>
</evidence>
<gene>
    <name evidence="2" type="ORF">AKO1_015776</name>
</gene>
<evidence type="ECO:0000313" key="2">
    <source>
        <dbReference type="EMBL" id="KAL0488553.1"/>
    </source>
</evidence>
<feature type="non-terminal residue" evidence="2">
    <location>
        <position position="206"/>
    </location>
</feature>